<dbReference type="InterPro" id="IPR050182">
    <property type="entry name" value="Cytochrome_P450_fam2"/>
</dbReference>
<dbReference type="InterPro" id="IPR002401">
    <property type="entry name" value="Cyt_P450_E_grp-I"/>
</dbReference>
<dbReference type="Proteomes" id="UP000820818">
    <property type="component" value="Linkage Group LG9"/>
</dbReference>
<dbReference type="EMBL" id="WJBH02000009">
    <property type="protein sequence ID" value="KAI9552865.1"/>
    <property type="molecule type" value="Genomic_DNA"/>
</dbReference>
<accession>A0AAD5KYJ5</accession>
<dbReference type="InterPro" id="IPR017972">
    <property type="entry name" value="Cyt_P450_CS"/>
</dbReference>
<protein>
    <recommendedName>
        <fullName evidence="13">Cytochrome P450</fullName>
    </recommendedName>
</protein>
<keyword evidence="12" id="KW-1185">Reference proteome</keyword>
<feature type="chain" id="PRO_5041953377" description="Cytochrome P450" evidence="10">
    <location>
        <begin position="21"/>
        <end position="503"/>
    </location>
</feature>
<keyword evidence="10" id="KW-0732">Signal</keyword>
<evidence type="ECO:0008006" key="13">
    <source>
        <dbReference type="Google" id="ProtNLM"/>
    </source>
</evidence>
<dbReference type="AlphaFoldDB" id="A0AAD5KYJ5"/>
<dbReference type="GO" id="GO:0005506">
    <property type="term" value="F:iron ion binding"/>
    <property type="evidence" value="ECO:0007669"/>
    <property type="project" value="InterPro"/>
</dbReference>
<comment type="caution">
    <text evidence="11">The sequence shown here is derived from an EMBL/GenBank/DDBJ whole genome shotgun (WGS) entry which is preliminary data.</text>
</comment>
<evidence type="ECO:0000256" key="5">
    <source>
        <dbReference type="ARBA" id="ARBA00023002"/>
    </source>
</evidence>
<evidence type="ECO:0000256" key="8">
    <source>
        <dbReference type="PIRSR" id="PIRSR602401-1"/>
    </source>
</evidence>
<reference evidence="11 12" key="1">
    <citation type="submission" date="2022-05" db="EMBL/GenBank/DDBJ databases">
        <title>A multi-omics perspective on studying reproductive biology in Daphnia sinensis.</title>
        <authorList>
            <person name="Jia J."/>
        </authorList>
    </citation>
    <scope>NUCLEOTIDE SEQUENCE [LARGE SCALE GENOMIC DNA]</scope>
    <source>
        <strain evidence="11 12">WSL</strain>
    </source>
</reference>
<dbReference type="PRINTS" id="PR00385">
    <property type="entry name" value="P450"/>
</dbReference>
<evidence type="ECO:0000256" key="9">
    <source>
        <dbReference type="RuleBase" id="RU000461"/>
    </source>
</evidence>
<keyword evidence="7 9" id="KW-0503">Monooxygenase</keyword>
<keyword evidence="3 8" id="KW-0349">Heme</keyword>
<dbReference type="SUPFAM" id="SSF48264">
    <property type="entry name" value="Cytochrome P450"/>
    <property type="match status" value="1"/>
</dbReference>
<sequence length="503" mass="56681">MLFEAVSLAVLVLLIIKASQRPRNFPPGPRGVPILGYLPFLSNGEPVYRTMKKLAKTYGPVAGFYVGPNQPFISVVGPQAVKEALHNDDLNGRPSNSVILARTFGEKLGVAFTDGEFWREQRRFTMRQLREMGFGKSSIEYQTMEEIRDLIDEIKNQGKSNEDYIVDFKGIFVVSVVNILWAIVGGERFQRSDAKFKRLLEDIDLFFRVGNPVRANVPVPVFLLQMFPRLRSYFGVESDMFEPLQTFIKETVEQHERSRSVEADIPRDFIDAYLDEVKQQSVKNSSTTFTYKQLVATVQDLITGGSETTTNAIGFTLLYLIHYPQVQRKMQEELDQVCGTALPSLALRASLPYTDAVLMEVQRMNTIAPVTAPHRAMKDTQLLGYTIPKGSILSINIDSVLNDTDTWKDPHCFRPERHLNVDMTKIVKNENHIPFGVGKRMCLGEPLTRNSYFLFTSSLVKTFEFSAVPGQPLPTLEPVVGFTSAYDGFKAVAKPRSTLTQAL</sequence>
<proteinExistence type="inferred from homology"/>
<organism evidence="11 12">
    <name type="scientific">Daphnia sinensis</name>
    <dbReference type="NCBI Taxonomy" id="1820382"/>
    <lineage>
        <taxon>Eukaryota</taxon>
        <taxon>Metazoa</taxon>
        <taxon>Ecdysozoa</taxon>
        <taxon>Arthropoda</taxon>
        <taxon>Crustacea</taxon>
        <taxon>Branchiopoda</taxon>
        <taxon>Diplostraca</taxon>
        <taxon>Cladocera</taxon>
        <taxon>Anomopoda</taxon>
        <taxon>Daphniidae</taxon>
        <taxon>Daphnia</taxon>
        <taxon>Daphnia similis group</taxon>
    </lineage>
</organism>
<dbReference type="PROSITE" id="PS00086">
    <property type="entry name" value="CYTOCHROME_P450"/>
    <property type="match status" value="1"/>
</dbReference>
<evidence type="ECO:0000256" key="1">
    <source>
        <dbReference type="ARBA" id="ARBA00001971"/>
    </source>
</evidence>
<dbReference type="PANTHER" id="PTHR24300">
    <property type="entry name" value="CYTOCHROME P450 508A4-RELATED"/>
    <property type="match status" value="1"/>
</dbReference>
<evidence type="ECO:0000256" key="6">
    <source>
        <dbReference type="ARBA" id="ARBA00023004"/>
    </source>
</evidence>
<keyword evidence="6 8" id="KW-0408">Iron</keyword>
<dbReference type="Pfam" id="PF00067">
    <property type="entry name" value="p450"/>
    <property type="match status" value="1"/>
</dbReference>
<name>A0AAD5KYJ5_9CRUS</name>
<dbReference type="GO" id="GO:0006805">
    <property type="term" value="P:xenobiotic metabolic process"/>
    <property type="evidence" value="ECO:0007669"/>
    <property type="project" value="TreeGrafter"/>
</dbReference>
<evidence type="ECO:0000256" key="7">
    <source>
        <dbReference type="ARBA" id="ARBA00023033"/>
    </source>
</evidence>
<dbReference type="GO" id="GO:0005737">
    <property type="term" value="C:cytoplasm"/>
    <property type="evidence" value="ECO:0007669"/>
    <property type="project" value="TreeGrafter"/>
</dbReference>
<evidence type="ECO:0000313" key="12">
    <source>
        <dbReference type="Proteomes" id="UP000820818"/>
    </source>
</evidence>
<comment type="similarity">
    <text evidence="2 9">Belongs to the cytochrome P450 family.</text>
</comment>
<evidence type="ECO:0000256" key="3">
    <source>
        <dbReference type="ARBA" id="ARBA00022617"/>
    </source>
</evidence>
<gene>
    <name evidence="11" type="ORF">GHT06_020749</name>
</gene>
<evidence type="ECO:0000256" key="10">
    <source>
        <dbReference type="SAM" id="SignalP"/>
    </source>
</evidence>
<dbReference type="GO" id="GO:0020037">
    <property type="term" value="F:heme binding"/>
    <property type="evidence" value="ECO:0007669"/>
    <property type="project" value="InterPro"/>
</dbReference>
<evidence type="ECO:0000256" key="4">
    <source>
        <dbReference type="ARBA" id="ARBA00022723"/>
    </source>
</evidence>
<dbReference type="GO" id="GO:0008395">
    <property type="term" value="F:steroid hydroxylase activity"/>
    <property type="evidence" value="ECO:0007669"/>
    <property type="project" value="TreeGrafter"/>
</dbReference>
<dbReference type="Gene3D" id="1.10.630.10">
    <property type="entry name" value="Cytochrome P450"/>
    <property type="match status" value="1"/>
</dbReference>
<comment type="cofactor">
    <cofactor evidence="1 8">
        <name>heme</name>
        <dbReference type="ChEBI" id="CHEBI:30413"/>
    </cofactor>
</comment>
<evidence type="ECO:0000313" key="11">
    <source>
        <dbReference type="EMBL" id="KAI9552865.1"/>
    </source>
</evidence>
<keyword evidence="4 8" id="KW-0479">Metal-binding</keyword>
<evidence type="ECO:0000256" key="2">
    <source>
        <dbReference type="ARBA" id="ARBA00010617"/>
    </source>
</evidence>
<feature type="signal peptide" evidence="10">
    <location>
        <begin position="1"/>
        <end position="20"/>
    </location>
</feature>
<feature type="binding site" description="axial binding residue" evidence="8">
    <location>
        <position position="442"/>
    </location>
    <ligand>
        <name>heme</name>
        <dbReference type="ChEBI" id="CHEBI:30413"/>
    </ligand>
    <ligandPart>
        <name>Fe</name>
        <dbReference type="ChEBI" id="CHEBI:18248"/>
    </ligandPart>
</feature>
<dbReference type="InterPro" id="IPR036396">
    <property type="entry name" value="Cyt_P450_sf"/>
</dbReference>
<dbReference type="GO" id="GO:0016712">
    <property type="term" value="F:oxidoreductase activity, acting on paired donors, with incorporation or reduction of molecular oxygen, reduced flavin or flavoprotein as one donor, and incorporation of one atom of oxygen"/>
    <property type="evidence" value="ECO:0007669"/>
    <property type="project" value="TreeGrafter"/>
</dbReference>
<dbReference type="InterPro" id="IPR001128">
    <property type="entry name" value="Cyt_P450"/>
</dbReference>
<dbReference type="FunFam" id="1.10.630.10:FF:000036">
    <property type="entry name" value="CYtochrome P450 family"/>
    <property type="match status" value="1"/>
</dbReference>
<dbReference type="GO" id="GO:0006082">
    <property type="term" value="P:organic acid metabolic process"/>
    <property type="evidence" value="ECO:0007669"/>
    <property type="project" value="TreeGrafter"/>
</dbReference>
<keyword evidence="5 9" id="KW-0560">Oxidoreductase</keyword>
<dbReference type="PRINTS" id="PR00463">
    <property type="entry name" value="EP450I"/>
</dbReference>
<dbReference type="PANTHER" id="PTHR24300:SF376">
    <property type="entry name" value="CYTOCHROME P450 15A1"/>
    <property type="match status" value="1"/>
</dbReference>